<organism evidence="2 3">
    <name type="scientific">Flagellimonas chongwuensis</name>
    <dbReference type="NCBI Taxonomy" id="2697365"/>
    <lineage>
        <taxon>Bacteria</taxon>
        <taxon>Pseudomonadati</taxon>
        <taxon>Bacteroidota</taxon>
        <taxon>Flavobacteriia</taxon>
        <taxon>Flavobacteriales</taxon>
        <taxon>Flavobacteriaceae</taxon>
        <taxon>Flagellimonas</taxon>
    </lineage>
</organism>
<evidence type="ECO:0000313" key="2">
    <source>
        <dbReference type="EMBL" id="NVN16989.1"/>
    </source>
</evidence>
<reference evidence="2 3" key="1">
    <citation type="submission" date="2020-01" db="EMBL/GenBank/DDBJ databases">
        <title>Draft Genome Analysis of Muricauda sp. HICW Isolated from coastal seawater of PR China.</title>
        <authorList>
            <person name="Chen M.-X."/>
        </authorList>
    </citation>
    <scope>NUCLEOTIDE SEQUENCE [LARGE SCALE GENOMIC DNA]</scope>
    <source>
        <strain evidence="2 3">HICW</strain>
    </source>
</reference>
<evidence type="ECO:0000256" key="1">
    <source>
        <dbReference type="SAM" id="MobiDB-lite"/>
    </source>
</evidence>
<dbReference type="Proteomes" id="UP000558089">
    <property type="component" value="Unassembled WGS sequence"/>
</dbReference>
<accession>A0A850NAP0</accession>
<feature type="compositionally biased region" description="Low complexity" evidence="1">
    <location>
        <begin position="33"/>
        <end position="60"/>
    </location>
</feature>
<gene>
    <name evidence="2" type="ORF">GUA46_01440</name>
</gene>
<name>A0A850NAP0_9FLAO</name>
<dbReference type="EMBL" id="WYET01000001">
    <property type="protein sequence ID" value="NVN16989.1"/>
    <property type="molecule type" value="Genomic_DNA"/>
</dbReference>
<feature type="region of interest" description="Disordered" evidence="1">
    <location>
        <begin position="29"/>
        <end position="60"/>
    </location>
</feature>
<evidence type="ECO:0008006" key="4">
    <source>
        <dbReference type="Google" id="ProtNLM"/>
    </source>
</evidence>
<protein>
    <recommendedName>
        <fullName evidence="4">Collagen-like protein</fullName>
    </recommendedName>
</protein>
<dbReference type="RefSeq" id="WP_108245539.1">
    <property type="nucleotide sequence ID" value="NZ_WYET01000001.1"/>
</dbReference>
<evidence type="ECO:0000313" key="3">
    <source>
        <dbReference type="Proteomes" id="UP000558089"/>
    </source>
</evidence>
<dbReference type="Gene3D" id="1.20.5.320">
    <property type="entry name" value="6-Phosphogluconate Dehydrogenase, domain 3"/>
    <property type="match status" value="1"/>
</dbReference>
<sequence>MKTSELSIKTFFLTAMSVALIVSCSSEDGEDGAVGPQGPQGEQGVAGPAGAQGEQGEQGETGTANVIYSDWIASEFGGLAAAEESDQLLVSFGLAEFNNANDVLLVYGRHEINVISNEVYQLPFELVSQNEIYRYRLNQGSGFIALYAEAVTSDGGTNVFTYFDDFRYVLIPGGVSAPDKSASSAVDYSKMSYEQVIEYFNIPE</sequence>
<keyword evidence="3" id="KW-1185">Reference proteome</keyword>
<proteinExistence type="predicted"/>
<comment type="caution">
    <text evidence="2">The sequence shown here is derived from an EMBL/GenBank/DDBJ whole genome shotgun (WGS) entry which is preliminary data.</text>
</comment>
<dbReference type="PROSITE" id="PS51257">
    <property type="entry name" value="PROKAR_LIPOPROTEIN"/>
    <property type="match status" value="1"/>
</dbReference>
<dbReference type="AlphaFoldDB" id="A0A850NAP0"/>